<dbReference type="RefSeq" id="XP_016230676.1">
    <property type="nucleotide sequence ID" value="XM_016385732.1"/>
</dbReference>
<feature type="region of interest" description="Disordered" evidence="1">
    <location>
        <begin position="10"/>
        <end position="30"/>
    </location>
</feature>
<organism evidence="2 3">
    <name type="scientific">Exophiala spinifera</name>
    <dbReference type="NCBI Taxonomy" id="91928"/>
    <lineage>
        <taxon>Eukaryota</taxon>
        <taxon>Fungi</taxon>
        <taxon>Dikarya</taxon>
        <taxon>Ascomycota</taxon>
        <taxon>Pezizomycotina</taxon>
        <taxon>Eurotiomycetes</taxon>
        <taxon>Chaetothyriomycetidae</taxon>
        <taxon>Chaetothyriales</taxon>
        <taxon>Herpotrichiellaceae</taxon>
        <taxon>Exophiala</taxon>
    </lineage>
</organism>
<feature type="compositionally biased region" description="Basic and acidic residues" evidence="1">
    <location>
        <begin position="19"/>
        <end position="29"/>
    </location>
</feature>
<dbReference type="HOGENOM" id="CLU_2622059_0_0_1"/>
<dbReference type="Proteomes" id="UP000053328">
    <property type="component" value="Unassembled WGS sequence"/>
</dbReference>
<dbReference type="EMBL" id="KN847500">
    <property type="protein sequence ID" value="KIW10460.1"/>
    <property type="molecule type" value="Genomic_DNA"/>
</dbReference>
<keyword evidence="3" id="KW-1185">Reference proteome</keyword>
<dbReference type="VEuPathDB" id="FungiDB:PV08_11424"/>
<gene>
    <name evidence="2" type="ORF">PV08_11424</name>
</gene>
<name>A0A0D2AVK2_9EURO</name>
<dbReference type="GeneID" id="27338507"/>
<protein>
    <submittedName>
        <fullName evidence="2">Uncharacterized protein</fullName>
    </submittedName>
</protein>
<evidence type="ECO:0000313" key="2">
    <source>
        <dbReference type="EMBL" id="KIW10460.1"/>
    </source>
</evidence>
<sequence>MSLVVTVNFSLDPPGKAGDPSRKMSESWRPKAMRNSSTVYLAQPNQEVESTATSSQRLSAKISLIEAAGKDVGMAWIS</sequence>
<dbReference type="AlphaFoldDB" id="A0A0D2AVK2"/>
<evidence type="ECO:0000313" key="3">
    <source>
        <dbReference type="Proteomes" id="UP000053328"/>
    </source>
</evidence>
<accession>A0A0D2AVK2</accession>
<evidence type="ECO:0000256" key="1">
    <source>
        <dbReference type="SAM" id="MobiDB-lite"/>
    </source>
</evidence>
<proteinExistence type="predicted"/>
<reference evidence="2 3" key="1">
    <citation type="submission" date="2015-01" db="EMBL/GenBank/DDBJ databases">
        <title>The Genome Sequence of Exophiala spinifera CBS89968.</title>
        <authorList>
            <consortium name="The Broad Institute Genomics Platform"/>
            <person name="Cuomo C."/>
            <person name="de Hoog S."/>
            <person name="Gorbushina A."/>
            <person name="Stielow B."/>
            <person name="Teixiera M."/>
            <person name="Abouelleil A."/>
            <person name="Chapman S.B."/>
            <person name="Priest M."/>
            <person name="Young S.K."/>
            <person name="Wortman J."/>
            <person name="Nusbaum C."/>
            <person name="Birren B."/>
        </authorList>
    </citation>
    <scope>NUCLEOTIDE SEQUENCE [LARGE SCALE GENOMIC DNA]</scope>
    <source>
        <strain evidence="2 3">CBS 89968</strain>
    </source>
</reference>